<feature type="domain" description="UPF0313" evidence="2">
    <location>
        <begin position="124"/>
        <end position="236"/>
    </location>
</feature>
<protein>
    <submittedName>
        <fullName evidence="3">Uncharacterized radical SAM protein YgiQ</fullName>
    </submittedName>
</protein>
<dbReference type="PANTHER" id="PTHR32331:SF0">
    <property type="entry name" value="UPF0313 PROTEIN YGIQ"/>
    <property type="match status" value="1"/>
</dbReference>
<dbReference type="Pfam" id="PF11842">
    <property type="entry name" value="DUF3362"/>
    <property type="match status" value="1"/>
</dbReference>
<keyword evidence="4" id="KW-1185">Reference proteome</keyword>
<dbReference type="EMBL" id="CAADJD010000014">
    <property type="protein sequence ID" value="VFS59812.1"/>
    <property type="molecule type" value="Genomic_DNA"/>
</dbReference>
<organism evidence="3 4">
    <name type="scientific">Kluyvera cryocrescens</name>
    <name type="common">Kluyvera citrophila</name>
    <dbReference type="NCBI Taxonomy" id="580"/>
    <lineage>
        <taxon>Bacteria</taxon>
        <taxon>Pseudomonadati</taxon>
        <taxon>Pseudomonadota</taxon>
        <taxon>Gammaproteobacteria</taxon>
        <taxon>Enterobacterales</taxon>
        <taxon>Enterobacteriaceae</taxon>
        <taxon>Kluyvera</taxon>
    </lineage>
</organism>
<evidence type="ECO:0000313" key="3">
    <source>
        <dbReference type="EMBL" id="VFS59812.1"/>
    </source>
</evidence>
<dbReference type="InterPro" id="IPR024560">
    <property type="entry name" value="UPF0313_C"/>
</dbReference>
<proteinExistence type="predicted"/>
<sequence length="243" mass="27873">MSRRLISIARARELKGIKKILIASGVRYDIAVEDPRYIKELATHHVGGYLKIAPEHTEEGPLSKMMKPGMGSYDRFKELFDTYSKQAGKEQYLIPYFISAHPGTRDEDMVNLALWLKQRRFRLDQVQNFYPSPLANSTTMYYTGKNPLGKISYKSEDVVIPKGDKQRRLHKALLRYHDPANWPLIRQALETMGKKHLIGSRRECLVPAPTIDEMREARRLNRNTRPALTKHTPVAHTASDSCG</sequence>
<evidence type="ECO:0000313" key="4">
    <source>
        <dbReference type="Proteomes" id="UP000401081"/>
    </source>
</evidence>
<accession>A0A485AFV9</accession>
<gene>
    <name evidence="3" type="ORF">NCTC12993_01424</name>
</gene>
<name>A0A485AFV9_KLUCR</name>
<evidence type="ECO:0000259" key="2">
    <source>
        <dbReference type="Pfam" id="PF11842"/>
    </source>
</evidence>
<dbReference type="PANTHER" id="PTHR32331">
    <property type="entry name" value="UPF0313 PROTEIN YGIQ"/>
    <property type="match status" value="1"/>
</dbReference>
<evidence type="ECO:0000256" key="1">
    <source>
        <dbReference type="SAM" id="MobiDB-lite"/>
    </source>
</evidence>
<dbReference type="Proteomes" id="UP000401081">
    <property type="component" value="Unassembled WGS sequence"/>
</dbReference>
<dbReference type="InterPro" id="IPR022946">
    <property type="entry name" value="UPF0313"/>
</dbReference>
<reference evidence="3 4" key="1">
    <citation type="submission" date="2019-03" db="EMBL/GenBank/DDBJ databases">
        <authorList>
            <consortium name="Pathogen Informatics"/>
        </authorList>
    </citation>
    <scope>NUCLEOTIDE SEQUENCE [LARGE SCALE GENOMIC DNA]</scope>
    <source>
        <strain evidence="3 4">NCTC12993</strain>
    </source>
</reference>
<dbReference type="AlphaFoldDB" id="A0A485AFV9"/>
<feature type="region of interest" description="Disordered" evidence="1">
    <location>
        <begin position="219"/>
        <end position="243"/>
    </location>
</feature>